<proteinExistence type="predicted"/>
<protein>
    <submittedName>
        <fullName evidence="1">Uncharacterized protein</fullName>
    </submittedName>
</protein>
<reference evidence="1" key="1">
    <citation type="submission" date="2014-07" db="EMBL/GenBank/DDBJ databases">
        <authorList>
            <person name="Hornung V.Bastian."/>
        </authorList>
    </citation>
    <scope>NUCLEOTIDE SEQUENCE</scope>
    <source>
        <strain evidence="1">PCE-S</strain>
    </source>
</reference>
<dbReference type="AlphaFoldDB" id="A0A098B7A7"/>
<evidence type="ECO:0000313" key="1">
    <source>
        <dbReference type="EMBL" id="CDX04768.1"/>
    </source>
</evidence>
<dbReference type="EMBL" id="LK996017">
    <property type="protein sequence ID" value="CDX04768.1"/>
    <property type="molecule type" value="Genomic_DNA"/>
</dbReference>
<accession>A0A098B7A7</accession>
<dbReference type="PATRIC" id="fig|49338.4.peg.5250"/>
<organism evidence="1">
    <name type="scientific">Desulfitobacterium hafniense</name>
    <name type="common">Desulfitobacterium frappieri</name>
    <dbReference type="NCBI Taxonomy" id="49338"/>
    <lineage>
        <taxon>Bacteria</taxon>
        <taxon>Bacillati</taxon>
        <taxon>Bacillota</taxon>
        <taxon>Clostridia</taxon>
        <taxon>Eubacteriales</taxon>
        <taxon>Desulfitobacteriaceae</taxon>
        <taxon>Desulfitobacterium</taxon>
    </lineage>
</organism>
<name>A0A098B7A7_DESHA</name>
<sequence>MNKADEEILNDLAKFLIELAKHLKSEENQSELGER</sequence>
<gene>
    <name evidence="1" type="ORF">DPCES_4882</name>
</gene>